<organism evidence="2">
    <name type="scientific">Myoviridae sp. ctBtT5</name>
    <dbReference type="NCBI Taxonomy" id="2825048"/>
    <lineage>
        <taxon>Viruses</taxon>
        <taxon>Duplodnaviria</taxon>
        <taxon>Heunggongvirae</taxon>
        <taxon>Uroviricota</taxon>
        <taxon>Caudoviricetes</taxon>
    </lineage>
</organism>
<feature type="transmembrane region" description="Helical" evidence="1">
    <location>
        <begin position="6"/>
        <end position="25"/>
    </location>
</feature>
<accession>A0A8S5PY03</accession>
<name>A0A8S5PY03_9CAUD</name>
<reference evidence="2" key="1">
    <citation type="journal article" date="2021" name="Proc. Natl. Acad. Sci. U.S.A.">
        <title>A Catalog of Tens of Thousands of Viruses from Human Metagenomes Reveals Hidden Associations with Chronic Diseases.</title>
        <authorList>
            <person name="Tisza M.J."/>
            <person name="Buck C.B."/>
        </authorList>
    </citation>
    <scope>NUCLEOTIDE SEQUENCE</scope>
    <source>
        <strain evidence="2">CtBtT5</strain>
    </source>
</reference>
<sequence length="59" mass="6660">MAIYLKILYFTLVLCMELLCAFIIISMCSNKNTAKAVVVISFVFVIGTMFAYLSYLAHL</sequence>
<protein>
    <submittedName>
        <fullName evidence="2">Uncharacterized protein</fullName>
    </submittedName>
</protein>
<evidence type="ECO:0000256" key="1">
    <source>
        <dbReference type="SAM" id="Phobius"/>
    </source>
</evidence>
<feature type="transmembrane region" description="Helical" evidence="1">
    <location>
        <begin position="37"/>
        <end position="57"/>
    </location>
</feature>
<keyword evidence="1" id="KW-1133">Transmembrane helix</keyword>
<proteinExistence type="predicted"/>
<keyword evidence="1" id="KW-0812">Transmembrane</keyword>
<keyword evidence="1" id="KW-0472">Membrane</keyword>
<dbReference type="EMBL" id="BK015540">
    <property type="protein sequence ID" value="DAE11911.1"/>
    <property type="molecule type" value="Genomic_DNA"/>
</dbReference>
<evidence type="ECO:0000313" key="2">
    <source>
        <dbReference type="EMBL" id="DAE11911.1"/>
    </source>
</evidence>